<reference evidence="2 3" key="1">
    <citation type="submission" date="2024-03" db="EMBL/GenBank/DDBJ databases">
        <title>Complete genome sequence of the green alga Chloropicon roscoffensis RCC1871.</title>
        <authorList>
            <person name="Lemieux C."/>
            <person name="Pombert J.-F."/>
            <person name="Otis C."/>
            <person name="Turmel M."/>
        </authorList>
    </citation>
    <scope>NUCLEOTIDE SEQUENCE [LARGE SCALE GENOMIC DNA]</scope>
    <source>
        <strain evidence="2 3">RCC1871</strain>
    </source>
</reference>
<keyword evidence="1" id="KW-1133">Transmembrane helix</keyword>
<evidence type="ECO:0000313" key="2">
    <source>
        <dbReference type="EMBL" id="WZN60355.1"/>
    </source>
</evidence>
<keyword evidence="1" id="KW-0812">Transmembrane</keyword>
<feature type="transmembrane region" description="Helical" evidence="1">
    <location>
        <begin position="141"/>
        <end position="162"/>
    </location>
</feature>
<dbReference type="EMBL" id="CP151503">
    <property type="protein sequence ID" value="WZN60355.1"/>
    <property type="molecule type" value="Genomic_DNA"/>
</dbReference>
<accession>A0AAX4P1U7</accession>
<proteinExistence type="predicted"/>
<dbReference type="AlphaFoldDB" id="A0AAX4P1U7"/>
<dbReference type="Proteomes" id="UP001472866">
    <property type="component" value="Chromosome 03"/>
</dbReference>
<feature type="transmembrane region" description="Helical" evidence="1">
    <location>
        <begin position="112"/>
        <end position="129"/>
    </location>
</feature>
<feature type="transmembrane region" description="Helical" evidence="1">
    <location>
        <begin position="12"/>
        <end position="32"/>
    </location>
</feature>
<evidence type="ECO:0000256" key="1">
    <source>
        <dbReference type="SAM" id="Phobius"/>
    </source>
</evidence>
<sequence>MFKEEVYPGLDLVDVCLLAAMVLGPLLGYMYFSFAVRQMGVNGLLLTMAIPTFLCGCCGLLISSEAPTLFKFLFPSLTNQLAESSQFVVAISSILAIPPVVNLVVDGKGFNLFSFWALALLALGVLIELNTRSQLLSFVPYVVVVPKLLEATGVALLILTLASTLTKKEDPKEA</sequence>
<name>A0AAX4P1U7_9CHLO</name>
<organism evidence="2 3">
    <name type="scientific">Chloropicon roscoffensis</name>
    <dbReference type="NCBI Taxonomy" id="1461544"/>
    <lineage>
        <taxon>Eukaryota</taxon>
        <taxon>Viridiplantae</taxon>
        <taxon>Chlorophyta</taxon>
        <taxon>Chloropicophyceae</taxon>
        <taxon>Chloropicales</taxon>
        <taxon>Chloropicaceae</taxon>
        <taxon>Chloropicon</taxon>
    </lineage>
</organism>
<keyword evidence="3" id="KW-1185">Reference proteome</keyword>
<feature type="transmembrane region" description="Helical" evidence="1">
    <location>
        <begin position="84"/>
        <end position="105"/>
    </location>
</feature>
<keyword evidence="1" id="KW-0472">Membrane</keyword>
<protein>
    <submittedName>
        <fullName evidence="2">Uncharacterized protein</fullName>
    </submittedName>
</protein>
<gene>
    <name evidence="2" type="ORF">HKI87_03g18840</name>
</gene>
<feature type="transmembrane region" description="Helical" evidence="1">
    <location>
        <begin position="44"/>
        <end position="64"/>
    </location>
</feature>
<evidence type="ECO:0000313" key="3">
    <source>
        <dbReference type="Proteomes" id="UP001472866"/>
    </source>
</evidence>